<protein>
    <recommendedName>
        <fullName evidence="13">RNA helicase</fullName>
    </recommendedName>
</protein>
<name>A0AAU9KKA0_9CILI</name>
<dbReference type="SMART" id="SM00487">
    <property type="entry name" value="DEXDc"/>
    <property type="match status" value="1"/>
</dbReference>
<dbReference type="GO" id="GO:0003724">
    <property type="term" value="F:RNA helicase activity"/>
    <property type="evidence" value="ECO:0007669"/>
    <property type="project" value="InterPro"/>
</dbReference>
<dbReference type="PANTHER" id="PTHR47959:SF1">
    <property type="entry name" value="ATP-DEPENDENT RNA HELICASE DBPA"/>
    <property type="match status" value="1"/>
</dbReference>
<dbReference type="InterPro" id="IPR044742">
    <property type="entry name" value="DEAD/DEAH_RhlB"/>
</dbReference>
<dbReference type="SUPFAM" id="SSF52540">
    <property type="entry name" value="P-loop containing nucleoside triphosphate hydrolases"/>
    <property type="match status" value="2"/>
</dbReference>
<dbReference type="PANTHER" id="PTHR47959">
    <property type="entry name" value="ATP-DEPENDENT RNA HELICASE RHLE-RELATED"/>
    <property type="match status" value="1"/>
</dbReference>
<feature type="short sequence motif" description="Q motif" evidence="5">
    <location>
        <begin position="51"/>
        <end position="79"/>
    </location>
</feature>
<organism evidence="11 12">
    <name type="scientific">Blepharisma stoltei</name>
    <dbReference type="NCBI Taxonomy" id="1481888"/>
    <lineage>
        <taxon>Eukaryota</taxon>
        <taxon>Sar</taxon>
        <taxon>Alveolata</taxon>
        <taxon>Ciliophora</taxon>
        <taxon>Postciliodesmatophora</taxon>
        <taxon>Heterotrichea</taxon>
        <taxon>Heterotrichida</taxon>
        <taxon>Blepharismidae</taxon>
        <taxon>Blepharisma</taxon>
    </lineage>
</organism>
<keyword evidence="4 6" id="KW-0067">ATP-binding</keyword>
<evidence type="ECO:0000256" key="4">
    <source>
        <dbReference type="ARBA" id="ARBA00022840"/>
    </source>
</evidence>
<evidence type="ECO:0000259" key="8">
    <source>
        <dbReference type="PROSITE" id="PS51192"/>
    </source>
</evidence>
<dbReference type="GO" id="GO:0005524">
    <property type="term" value="F:ATP binding"/>
    <property type="evidence" value="ECO:0007669"/>
    <property type="project" value="UniProtKB-KW"/>
</dbReference>
<comment type="similarity">
    <text evidence="6">Belongs to the DEAD box helicase family.</text>
</comment>
<dbReference type="PROSITE" id="PS51194">
    <property type="entry name" value="HELICASE_CTER"/>
    <property type="match status" value="1"/>
</dbReference>
<dbReference type="GO" id="GO:0016787">
    <property type="term" value="F:hydrolase activity"/>
    <property type="evidence" value="ECO:0007669"/>
    <property type="project" value="UniProtKB-KW"/>
</dbReference>
<keyword evidence="2 6" id="KW-0378">Hydrolase</keyword>
<dbReference type="Pfam" id="PF00270">
    <property type="entry name" value="DEAD"/>
    <property type="match status" value="1"/>
</dbReference>
<dbReference type="Pfam" id="PF00271">
    <property type="entry name" value="Helicase_C"/>
    <property type="match status" value="1"/>
</dbReference>
<dbReference type="InterPro" id="IPR011545">
    <property type="entry name" value="DEAD/DEAH_box_helicase_dom"/>
</dbReference>
<sequence length="549" mass="62777">MEIENTSFFQGLDDDLPKKSWNFKNENVDGNFTFKPTKRPHKEVLLKETNISFSDLNLSKPLVKACEEIGFNYPTKIQEETIPIVLKGNDVMICAKTGSGKTGAFSLPIIHRILFRKKRIQATRCLILTPTRELSQQTYSMVQSYIKYTSLTCSVSMGGANSAKEVRQIQNAPDILIGTPGRILDHIKNSKDVSFDYVDFLVLDEADRLLEMGFFPAVKEILSVIPAERQTILASATLGNDIKELAQLALKRPVKVGKAGMPEGLKQVIINMEDDWKRETIVVYLLAYQVKQDVIVFVKTKSDCHKLFLYLKQLNFKVGEIHGGMDQHLRLRSLESFQAGETEILIATDLAARGLDLEIDTVINMHIPDDPKRILHRIGRTARAGKEGLSISLCNKAEKAQLKEEIKHKFVYLSINVERMHKVQAKIDDLEEKVKKMIEKEAIEKEIKEVEIQANRASNIIQHADEIYNRPKKQWIKSVDERREKVIEQKEQKMKGKTKKDRKIEESIMRSKLMVQNYKIAAKGLNKIGKAMEKMAKKKMKRNSKKKQK</sequence>
<feature type="domain" description="DEAD-box RNA helicase Q" evidence="10">
    <location>
        <begin position="51"/>
        <end position="79"/>
    </location>
</feature>
<keyword evidence="1 6" id="KW-0547">Nucleotide-binding</keyword>
<evidence type="ECO:0000256" key="6">
    <source>
        <dbReference type="RuleBase" id="RU000492"/>
    </source>
</evidence>
<dbReference type="EMBL" id="CAJZBQ010000058">
    <property type="protein sequence ID" value="CAG9334484.1"/>
    <property type="molecule type" value="Genomic_DNA"/>
</dbReference>
<evidence type="ECO:0000313" key="12">
    <source>
        <dbReference type="Proteomes" id="UP001162131"/>
    </source>
</evidence>
<proteinExistence type="inferred from homology"/>
<evidence type="ECO:0000313" key="11">
    <source>
        <dbReference type="EMBL" id="CAG9334484.1"/>
    </source>
</evidence>
<dbReference type="SMART" id="SM00490">
    <property type="entry name" value="HELICc"/>
    <property type="match status" value="1"/>
</dbReference>
<evidence type="ECO:0000259" key="9">
    <source>
        <dbReference type="PROSITE" id="PS51194"/>
    </source>
</evidence>
<dbReference type="AlphaFoldDB" id="A0AAU9KKA0"/>
<dbReference type="CDD" id="cd00268">
    <property type="entry name" value="DEADc"/>
    <property type="match status" value="1"/>
</dbReference>
<feature type="domain" description="Helicase C-terminal" evidence="9">
    <location>
        <begin position="264"/>
        <end position="431"/>
    </location>
</feature>
<evidence type="ECO:0000256" key="1">
    <source>
        <dbReference type="ARBA" id="ARBA00022741"/>
    </source>
</evidence>
<accession>A0AAU9KKA0</accession>
<feature type="coiled-coil region" evidence="7">
    <location>
        <begin position="413"/>
        <end position="460"/>
    </location>
</feature>
<dbReference type="InterPro" id="IPR027417">
    <property type="entry name" value="P-loop_NTPase"/>
</dbReference>
<evidence type="ECO:0000256" key="3">
    <source>
        <dbReference type="ARBA" id="ARBA00022806"/>
    </source>
</evidence>
<feature type="domain" description="Helicase ATP-binding" evidence="8">
    <location>
        <begin position="82"/>
        <end position="256"/>
    </location>
</feature>
<evidence type="ECO:0000256" key="5">
    <source>
        <dbReference type="PROSITE-ProRule" id="PRU00552"/>
    </source>
</evidence>
<dbReference type="InterPro" id="IPR014014">
    <property type="entry name" value="RNA_helicase_DEAD_Q_motif"/>
</dbReference>
<dbReference type="InterPro" id="IPR001650">
    <property type="entry name" value="Helicase_C-like"/>
</dbReference>
<dbReference type="CDD" id="cd18787">
    <property type="entry name" value="SF2_C_DEAD"/>
    <property type="match status" value="1"/>
</dbReference>
<evidence type="ECO:0008006" key="13">
    <source>
        <dbReference type="Google" id="ProtNLM"/>
    </source>
</evidence>
<keyword evidence="12" id="KW-1185">Reference proteome</keyword>
<reference evidence="11" key="1">
    <citation type="submission" date="2021-09" db="EMBL/GenBank/DDBJ databases">
        <authorList>
            <consortium name="AG Swart"/>
            <person name="Singh M."/>
            <person name="Singh A."/>
            <person name="Seah K."/>
            <person name="Emmerich C."/>
        </authorList>
    </citation>
    <scope>NUCLEOTIDE SEQUENCE</scope>
    <source>
        <strain evidence="11">ATCC30299</strain>
    </source>
</reference>
<comment type="caution">
    <text evidence="11">The sequence shown here is derived from an EMBL/GenBank/DDBJ whole genome shotgun (WGS) entry which is preliminary data.</text>
</comment>
<dbReference type="InterPro" id="IPR050079">
    <property type="entry name" value="DEAD_box_RNA_helicase"/>
</dbReference>
<dbReference type="GO" id="GO:0005829">
    <property type="term" value="C:cytosol"/>
    <property type="evidence" value="ECO:0007669"/>
    <property type="project" value="TreeGrafter"/>
</dbReference>
<keyword evidence="7" id="KW-0175">Coiled coil</keyword>
<evidence type="ECO:0000256" key="2">
    <source>
        <dbReference type="ARBA" id="ARBA00022801"/>
    </source>
</evidence>
<dbReference type="GO" id="GO:0003676">
    <property type="term" value="F:nucleic acid binding"/>
    <property type="evidence" value="ECO:0007669"/>
    <property type="project" value="InterPro"/>
</dbReference>
<dbReference type="Proteomes" id="UP001162131">
    <property type="component" value="Unassembled WGS sequence"/>
</dbReference>
<evidence type="ECO:0000256" key="7">
    <source>
        <dbReference type="SAM" id="Coils"/>
    </source>
</evidence>
<dbReference type="PROSITE" id="PS51192">
    <property type="entry name" value="HELICASE_ATP_BIND_1"/>
    <property type="match status" value="1"/>
</dbReference>
<dbReference type="Gene3D" id="3.40.50.300">
    <property type="entry name" value="P-loop containing nucleotide triphosphate hydrolases"/>
    <property type="match status" value="2"/>
</dbReference>
<dbReference type="InterPro" id="IPR014001">
    <property type="entry name" value="Helicase_ATP-bd"/>
</dbReference>
<dbReference type="PROSITE" id="PS00039">
    <property type="entry name" value="DEAD_ATP_HELICASE"/>
    <property type="match status" value="1"/>
</dbReference>
<evidence type="ECO:0000259" key="10">
    <source>
        <dbReference type="PROSITE" id="PS51195"/>
    </source>
</evidence>
<dbReference type="PROSITE" id="PS51195">
    <property type="entry name" value="Q_MOTIF"/>
    <property type="match status" value="1"/>
</dbReference>
<keyword evidence="3 6" id="KW-0347">Helicase</keyword>
<dbReference type="InterPro" id="IPR000629">
    <property type="entry name" value="RNA-helicase_DEAD-box_CS"/>
</dbReference>
<gene>
    <name evidence="11" type="ORF">BSTOLATCC_MIC61099</name>
</gene>